<organism evidence="1 2">
    <name type="scientific">Exidia glandulosa HHB12029</name>
    <dbReference type="NCBI Taxonomy" id="1314781"/>
    <lineage>
        <taxon>Eukaryota</taxon>
        <taxon>Fungi</taxon>
        <taxon>Dikarya</taxon>
        <taxon>Basidiomycota</taxon>
        <taxon>Agaricomycotina</taxon>
        <taxon>Agaricomycetes</taxon>
        <taxon>Auriculariales</taxon>
        <taxon>Exidiaceae</taxon>
        <taxon>Exidia</taxon>
    </lineage>
</organism>
<accession>A0A165KXI0</accession>
<dbReference type="EMBL" id="KV425935">
    <property type="protein sequence ID" value="KZV97044.1"/>
    <property type="molecule type" value="Genomic_DNA"/>
</dbReference>
<evidence type="ECO:0000313" key="1">
    <source>
        <dbReference type="EMBL" id="KZV97044.1"/>
    </source>
</evidence>
<dbReference type="InParanoid" id="A0A165KXI0"/>
<reference evidence="1 2" key="1">
    <citation type="journal article" date="2016" name="Mol. Biol. Evol.">
        <title>Comparative Genomics of Early-Diverging Mushroom-Forming Fungi Provides Insights into the Origins of Lignocellulose Decay Capabilities.</title>
        <authorList>
            <person name="Nagy L.G."/>
            <person name="Riley R."/>
            <person name="Tritt A."/>
            <person name="Adam C."/>
            <person name="Daum C."/>
            <person name="Floudas D."/>
            <person name="Sun H."/>
            <person name="Yadav J.S."/>
            <person name="Pangilinan J."/>
            <person name="Larsson K.H."/>
            <person name="Matsuura K."/>
            <person name="Barry K."/>
            <person name="Labutti K."/>
            <person name="Kuo R."/>
            <person name="Ohm R.A."/>
            <person name="Bhattacharya S.S."/>
            <person name="Shirouzu T."/>
            <person name="Yoshinaga Y."/>
            <person name="Martin F.M."/>
            <person name="Grigoriev I.V."/>
            <person name="Hibbett D.S."/>
        </authorList>
    </citation>
    <scope>NUCLEOTIDE SEQUENCE [LARGE SCALE GENOMIC DNA]</scope>
    <source>
        <strain evidence="1 2">HHB12029</strain>
    </source>
</reference>
<keyword evidence="2" id="KW-1185">Reference proteome</keyword>
<gene>
    <name evidence="1" type="ORF">EXIGLDRAFT_731857</name>
</gene>
<dbReference type="AlphaFoldDB" id="A0A165KXI0"/>
<proteinExistence type="predicted"/>
<dbReference type="Proteomes" id="UP000077266">
    <property type="component" value="Unassembled WGS sequence"/>
</dbReference>
<protein>
    <submittedName>
        <fullName evidence="1">Uncharacterized protein</fullName>
    </submittedName>
</protein>
<sequence length="116" mass="12826">MTSGSQIPSFALKAPERSMGLGWRLSRAEIVEIVGDDTQGDELSDLVGLKWGANGGAFGDSPYVDLAEDRGYYILMAHCGWGPFTEEFIKRHVLAVKKLLNVPDAVDKTFGWHRTR</sequence>
<evidence type="ECO:0000313" key="2">
    <source>
        <dbReference type="Proteomes" id="UP000077266"/>
    </source>
</evidence>
<name>A0A165KXI0_EXIGL</name>